<protein>
    <submittedName>
        <fullName evidence="3">Uncharacterized protein (DUF2147 family)</fullName>
    </submittedName>
</protein>
<evidence type="ECO:0000256" key="1">
    <source>
        <dbReference type="SAM" id="MobiDB-lite"/>
    </source>
</evidence>
<proteinExistence type="predicted"/>
<dbReference type="Proteomes" id="UP000294593">
    <property type="component" value="Unassembled WGS sequence"/>
</dbReference>
<dbReference type="Pfam" id="PF09917">
    <property type="entry name" value="DUF2147"/>
    <property type="match status" value="1"/>
</dbReference>
<dbReference type="InterPro" id="IPR019223">
    <property type="entry name" value="DUF2147"/>
</dbReference>
<sequence length="192" mass="20886">MRASHPTFSNTAQTTSRTVQVRAPRGGLRSSAGSPIWRPLSAAFLPLLLSLVLLLGSQGTAWAQSTPAGEWQTIDDHSGKAVSHVVVKEVGKTLQGSITRILDPNKVNLQCEACEGPLRDAPFIGLTIIQGVGSVPTEPLTWEGGHILDPKSGRSYRVRLRLKDEGQTMEVRGYFGSPYFGRTQIWRRVTAP</sequence>
<organism evidence="3 4">
    <name type="scientific">Aquabacterium commune</name>
    <dbReference type="NCBI Taxonomy" id="70586"/>
    <lineage>
        <taxon>Bacteria</taxon>
        <taxon>Pseudomonadati</taxon>
        <taxon>Pseudomonadota</taxon>
        <taxon>Betaproteobacteria</taxon>
        <taxon>Burkholderiales</taxon>
        <taxon>Aquabacterium</taxon>
    </lineage>
</organism>
<dbReference type="Gene3D" id="2.40.128.520">
    <property type="match status" value="1"/>
</dbReference>
<dbReference type="PANTHER" id="PTHR36919">
    <property type="entry name" value="BLR1215 PROTEIN"/>
    <property type="match status" value="1"/>
</dbReference>
<feature type="domain" description="DUF2147" evidence="2">
    <location>
        <begin position="69"/>
        <end position="188"/>
    </location>
</feature>
<dbReference type="PANTHER" id="PTHR36919:SF3">
    <property type="entry name" value="BLL5882 PROTEIN"/>
    <property type="match status" value="1"/>
</dbReference>
<feature type="compositionally biased region" description="Polar residues" evidence="1">
    <location>
        <begin position="1"/>
        <end position="19"/>
    </location>
</feature>
<feature type="region of interest" description="Disordered" evidence="1">
    <location>
        <begin position="1"/>
        <end position="28"/>
    </location>
</feature>
<accession>A0A4V3CWZ2</accession>
<gene>
    <name evidence="3" type="ORF">EV672_101373</name>
</gene>
<name>A0A4V3CWZ2_9BURK</name>
<dbReference type="OrthoDB" id="9814399at2"/>
<dbReference type="AlphaFoldDB" id="A0A4V3CWZ2"/>
<evidence type="ECO:0000313" key="4">
    <source>
        <dbReference type="Proteomes" id="UP000294593"/>
    </source>
</evidence>
<keyword evidence="4" id="KW-1185">Reference proteome</keyword>
<evidence type="ECO:0000313" key="3">
    <source>
        <dbReference type="EMBL" id="TDP88228.1"/>
    </source>
</evidence>
<reference evidence="3 4" key="1">
    <citation type="submission" date="2019-03" db="EMBL/GenBank/DDBJ databases">
        <title>Genomic Encyclopedia of Type Strains, Phase IV (KMG-IV): sequencing the most valuable type-strain genomes for metagenomic binning, comparative biology and taxonomic classification.</title>
        <authorList>
            <person name="Goeker M."/>
        </authorList>
    </citation>
    <scope>NUCLEOTIDE SEQUENCE [LARGE SCALE GENOMIC DNA]</scope>
    <source>
        <strain evidence="3 4">DSM 11901</strain>
    </source>
</reference>
<comment type="caution">
    <text evidence="3">The sequence shown here is derived from an EMBL/GenBank/DDBJ whole genome shotgun (WGS) entry which is preliminary data.</text>
</comment>
<dbReference type="EMBL" id="SNXW01000001">
    <property type="protein sequence ID" value="TDP88228.1"/>
    <property type="molecule type" value="Genomic_DNA"/>
</dbReference>
<dbReference type="RefSeq" id="WP_133605864.1">
    <property type="nucleotide sequence ID" value="NZ_SNXW01000001.1"/>
</dbReference>
<evidence type="ECO:0000259" key="2">
    <source>
        <dbReference type="Pfam" id="PF09917"/>
    </source>
</evidence>